<dbReference type="Proteomes" id="UP001157161">
    <property type="component" value="Unassembled WGS sequence"/>
</dbReference>
<dbReference type="AlphaFoldDB" id="A0AA37XDL2"/>
<sequence>MARRRRFRPSRSQVAQTRTALEEAREGREGSGAIDRVIRTIMAVGIDGAGPVRGARATAERALRAEGGDVERAVRRVVRTHTRGGAVGGVVTGVGGFTTMAVALPVNLLEFYVQATRMVAAIASLRGHDVDDPHVRTAVMLTLVGSDANDVLEKAGMATGTGRVASFALKRLPASSLMVVNKAIGFRLLRGVGERFLTRLGRGVPLIGGLLGGALDAVMMRRIAAHARKQLPA</sequence>
<organism evidence="2 3">
    <name type="scientific">Litorihabitans aurantiacus</name>
    <dbReference type="NCBI Taxonomy" id="1930061"/>
    <lineage>
        <taxon>Bacteria</taxon>
        <taxon>Bacillati</taxon>
        <taxon>Actinomycetota</taxon>
        <taxon>Actinomycetes</taxon>
        <taxon>Micrococcales</taxon>
        <taxon>Beutenbergiaceae</taxon>
        <taxon>Litorihabitans</taxon>
    </lineage>
</organism>
<dbReference type="InterPro" id="IPR024787">
    <property type="entry name" value="EcsC"/>
</dbReference>
<dbReference type="PANTHER" id="PTHR41260">
    <property type="entry name" value="PROTEIN ECSC"/>
    <property type="match status" value="1"/>
</dbReference>
<comment type="caution">
    <text evidence="2">The sequence shown here is derived from an EMBL/GenBank/DDBJ whole genome shotgun (WGS) entry which is preliminary data.</text>
</comment>
<keyword evidence="3" id="KW-1185">Reference proteome</keyword>
<proteinExistence type="predicted"/>
<dbReference type="PANTHER" id="PTHR41260:SF1">
    <property type="entry name" value="PROTEIN ECSC"/>
    <property type="match status" value="1"/>
</dbReference>
<dbReference type="EMBL" id="BSUM01000001">
    <property type="protein sequence ID" value="GMA31348.1"/>
    <property type="molecule type" value="Genomic_DNA"/>
</dbReference>
<protein>
    <recommendedName>
        <fullName evidence="4">EcsC family protein</fullName>
    </recommendedName>
</protein>
<feature type="compositionally biased region" description="Basic and acidic residues" evidence="1">
    <location>
        <begin position="20"/>
        <end position="29"/>
    </location>
</feature>
<dbReference type="Pfam" id="PF12787">
    <property type="entry name" value="EcsC"/>
    <property type="match status" value="1"/>
</dbReference>
<evidence type="ECO:0000256" key="1">
    <source>
        <dbReference type="SAM" id="MobiDB-lite"/>
    </source>
</evidence>
<feature type="region of interest" description="Disordered" evidence="1">
    <location>
        <begin position="1"/>
        <end position="29"/>
    </location>
</feature>
<evidence type="ECO:0008006" key="4">
    <source>
        <dbReference type="Google" id="ProtNLM"/>
    </source>
</evidence>
<evidence type="ECO:0000313" key="2">
    <source>
        <dbReference type="EMBL" id="GMA31348.1"/>
    </source>
</evidence>
<reference evidence="2" key="2">
    <citation type="submission" date="2023-02" db="EMBL/GenBank/DDBJ databases">
        <authorList>
            <person name="Sun Q."/>
            <person name="Mori K."/>
        </authorList>
    </citation>
    <scope>NUCLEOTIDE SEQUENCE</scope>
    <source>
        <strain evidence="2">NBRC 112290</strain>
    </source>
</reference>
<dbReference type="RefSeq" id="WP_284250199.1">
    <property type="nucleotide sequence ID" value="NZ_BSUM01000001.1"/>
</dbReference>
<gene>
    <name evidence="2" type="ORF">GCM10025875_13400</name>
</gene>
<evidence type="ECO:0000313" key="3">
    <source>
        <dbReference type="Proteomes" id="UP001157161"/>
    </source>
</evidence>
<accession>A0AA37XDL2</accession>
<name>A0AA37XDL2_9MICO</name>
<reference evidence="2" key="1">
    <citation type="journal article" date="2014" name="Int. J. Syst. Evol. Microbiol.">
        <title>Complete genome sequence of Corynebacterium casei LMG S-19264T (=DSM 44701T), isolated from a smear-ripened cheese.</title>
        <authorList>
            <consortium name="US DOE Joint Genome Institute (JGI-PGF)"/>
            <person name="Walter F."/>
            <person name="Albersmeier A."/>
            <person name="Kalinowski J."/>
            <person name="Ruckert C."/>
        </authorList>
    </citation>
    <scope>NUCLEOTIDE SEQUENCE</scope>
    <source>
        <strain evidence="2">NBRC 112290</strain>
    </source>
</reference>